<feature type="non-terminal residue" evidence="2">
    <location>
        <position position="140"/>
    </location>
</feature>
<evidence type="ECO:0000259" key="1">
    <source>
        <dbReference type="PROSITE" id="PS50994"/>
    </source>
</evidence>
<reference evidence="2 3" key="1">
    <citation type="submission" date="2016-03" db="EMBL/GenBank/DDBJ databases">
        <title>EvidentialGene: Evidence-directed Construction of Genes on Genomes.</title>
        <authorList>
            <person name="Gilbert D.G."/>
            <person name="Choi J.-H."/>
            <person name="Mockaitis K."/>
            <person name="Colbourne J."/>
            <person name="Pfrender M."/>
        </authorList>
    </citation>
    <scope>NUCLEOTIDE SEQUENCE [LARGE SCALE GENOMIC DNA]</scope>
    <source>
        <strain evidence="2 3">Xinb3</strain>
        <tissue evidence="2">Complete organism</tissue>
    </source>
</reference>
<evidence type="ECO:0000313" key="3">
    <source>
        <dbReference type="Proteomes" id="UP000076858"/>
    </source>
</evidence>
<dbReference type="SUPFAM" id="SSF53098">
    <property type="entry name" value="Ribonuclease H-like"/>
    <property type="match status" value="1"/>
</dbReference>
<dbReference type="PANTHER" id="PTHR37984">
    <property type="entry name" value="PROTEIN CBG26694"/>
    <property type="match status" value="1"/>
</dbReference>
<protein>
    <recommendedName>
        <fullName evidence="1">Integrase catalytic domain-containing protein</fullName>
    </recommendedName>
</protein>
<dbReference type="Gene3D" id="3.30.420.10">
    <property type="entry name" value="Ribonuclease H-like superfamily/Ribonuclease H"/>
    <property type="match status" value="1"/>
</dbReference>
<dbReference type="EMBL" id="LRGB01024502">
    <property type="protein sequence ID" value="KZR96566.1"/>
    <property type="molecule type" value="Genomic_DNA"/>
</dbReference>
<dbReference type="InterPro" id="IPR001584">
    <property type="entry name" value="Integrase_cat-core"/>
</dbReference>
<dbReference type="OrthoDB" id="6381127at2759"/>
<feature type="non-terminal residue" evidence="2">
    <location>
        <position position="1"/>
    </location>
</feature>
<dbReference type="GO" id="GO:0015074">
    <property type="term" value="P:DNA integration"/>
    <property type="evidence" value="ECO:0007669"/>
    <property type="project" value="InterPro"/>
</dbReference>
<dbReference type="InterPro" id="IPR050951">
    <property type="entry name" value="Retrovirus_Pol_polyprotein"/>
</dbReference>
<comment type="caution">
    <text evidence="2">The sequence shown here is derived from an EMBL/GenBank/DDBJ whole genome shotgun (WGS) entry which is preliminary data.</text>
</comment>
<accession>A0A164E9D3</accession>
<dbReference type="AlphaFoldDB" id="A0A164E9D3"/>
<dbReference type="Pfam" id="PF00665">
    <property type="entry name" value="rve"/>
    <property type="match status" value="1"/>
</dbReference>
<dbReference type="InterPro" id="IPR036397">
    <property type="entry name" value="RNaseH_sf"/>
</dbReference>
<gene>
    <name evidence="2" type="ORF">APZ42_009026</name>
</gene>
<dbReference type="PANTHER" id="PTHR37984:SF5">
    <property type="entry name" value="PROTEIN NYNRIN-LIKE"/>
    <property type="match status" value="1"/>
</dbReference>
<sequence length="140" mass="15828">LKDMKNYCKSCDVCALQRRVVTRAFLNPLEIATAPFEVIGMDFLGPIKPESLNGNKYVLVMTDAFSKWTEVVALPNQTAETTCRALMDKIVLYHGLPKIIITDRGSNFTSQLFNSLCRELKTKHKTTTAYHPQSNGMTRR</sequence>
<organism evidence="2 3">
    <name type="scientific">Daphnia magna</name>
    <dbReference type="NCBI Taxonomy" id="35525"/>
    <lineage>
        <taxon>Eukaryota</taxon>
        <taxon>Metazoa</taxon>
        <taxon>Ecdysozoa</taxon>
        <taxon>Arthropoda</taxon>
        <taxon>Crustacea</taxon>
        <taxon>Branchiopoda</taxon>
        <taxon>Diplostraca</taxon>
        <taxon>Cladocera</taxon>
        <taxon>Anomopoda</taxon>
        <taxon>Daphniidae</taxon>
        <taxon>Daphnia</taxon>
    </lineage>
</organism>
<proteinExistence type="predicted"/>
<dbReference type="InterPro" id="IPR012337">
    <property type="entry name" value="RNaseH-like_sf"/>
</dbReference>
<name>A0A164E9D3_9CRUS</name>
<keyword evidence="3" id="KW-1185">Reference proteome</keyword>
<feature type="domain" description="Integrase catalytic" evidence="1">
    <location>
        <begin position="31"/>
        <end position="140"/>
    </location>
</feature>
<evidence type="ECO:0000313" key="2">
    <source>
        <dbReference type="EMBL" id="KZR96566.1"/>
    </source>
</evidence>
<dbReference type="Proteomes" id="UP000076858">
    <property type="component" value="Unassembled WGS sequence"/>
</dbReference>
<dbReference type="GO" id="GO:0003676">
    <property type="term" value="F:nucleic acid binding"/>
    <property type="evidence" value="ECO:0007669"/>
    <property type="project" value="InterPro"/>
</dbReference>
<dbReference type="STRING" id="35525.A0A164E9D3"/>
<dbReference type="PROSITE" id="PS50994">
    <property type="entry name" value="INTEGRASE"/>
    <property type="match status" value="1"/>
</dbReference>